<comment type="subcellular location">
    <subcellularLocation>
        <location evidence="1">Chromosome</location>
    </subcellularLocation>
</comment>
<feature type="domain" description="Pre-SET" evidence="10">
    <location>
        <begin position="446"/>
        <end position="533"/>
    </location>
</feature>
<sequence>MAAAEATSRSSHGPAKRKQFTPSAGPVLIEISSDEEDNTSTSLPPAKRQKSQNHPPVSSSLSATRQDRSLRELFFPSNRPLAETPSAATLNKSRDRNARDAIPRDRDGVSGLPKDKGSQQQVKSSPWNRLSDFAPPRSQEQDGLVVDSSRKSTPRVSSKSKPPLLERIAAVREAARSETPPAALKHGEPGKESGKEKESLEVTLKYARPLRRRSRSPVPLTKRTPVVELEIPKTPSRNGFLRQDQDAKANAPAPKTPSSSQKLVSVDIPLRRESGPAETHTRKPSIEVRIPQGGLKAQRRVLLQELKKDTSIAIEKPELVRRVFGQTGFSPVFSVDEDENIERMRKMASKKKRTAPTPGAEALLTTGDMPYMVELMEELNLSKNKKMVHPADTAREVLTRRFQEEFDPPLTFANDVNERRLHGKFQFTDRYIIREGVRMAPPGTNAGCDCVGVCDPSTCACFAKEVPDEVGKGTHKEQIQTYVRRPDNGMVVLSDTFIASELDPQSKRHFEVTECNELCGCGPDCINRVVGKGRTVPLEIFQTAKCGFGVRSPVDIVKGQFIELYLGEVITEAELCRREATADAGEPSYIYSLDWFGALNSKYHVDGKYFGSAMRFVNHSCNPNARCFIVQLHKGDKKVYYLPFFAIKDIKAGVEIRIDYQPGETGGQEYEAEAADEFKAEDEAGTGQYHLKPNPKINSTAADVLANTEGDDDLVRCYCGEKNCRKYLWSLDVKARRRRRKQAG</sequence>
<dbReference type="InterPro" id="IPR050973">
    <property type="entry name" value="H3K9_Histone-Lys_N-MTase"/>
</dbReference>
<dbReference type="GO" id="GO:0032259">
    <property type="term" value="P:methylation"/>
    <property type="evidence" value="ECO:0007669"/>
    <property type="project" value="UniProtKB-KW"/>
</dbReference>
<feature type="compositionally biased region" description="Basic and acidic residues" evidence="8">
    <location>
        <begin position="92"/>
        <end position="117"/>
    </location>
</feature>
<name>A0AAN6F0T1_EXODE</name>
<comment type="caution">
    <text evidence="12">The sequence shown here is derived from an EMBL/GenBank/DDBJ whole genome shotgun (WGS) entry which is preliminary data.</text>
</comment>
<organism evidence="12 13">
    <name type="scientific">Exophiala dermatitidis</name>
    <name type="common">Black yeast-like fungus</name>
    <name type="synonym">Wangiella dermatitidis</name>
    <dbReference type="NCBI Taxonomy" id="5970"/>
    <lineage>
        <taxon>Eukaryota</taxon>
        <taxon>Fungi</taxon>
        <taxon>Dikarya</taxon>
        <taxon>Ascomycota</taxon>
        <taxon>Pezizomycotina</taxon>
        <taxon>Eurotiomycetes</taxon>
        <taxon>Chaetothyriomycetidae</taxon>
        <taxon>Chaetothyriales</taxon>
        <taxon>Herpotrichiellaceae</taxon>
        <taxon>Exophiala</taxon>
    </lineage>
</organism>
<feature type="compositionally biased region" description="Polar residues" evidence="8">
    <location>
        <begin position="52"/>
        <end position="64"/>
    </location>
</feature>
<evidence type="ECO:0000256" key="5">
    <source>
        <dbReference type="ARBA" id="ARBA00022691"/>
    </source>
</evidence>
<dbReference type="SMART" id="SM00317">
    <property type="entry name" value="SET"/>
    <property type="match status" value="1"/>
</dbReference>
<feature type="domain" description="SET" evidence="9">
    <location>
        <begin position="536"/>
        <end position="661"/>
    </location>
</feature>
<dbReference type="GO" id="GO:0008270">
    <property type="term" value="F:zinc ion binding"/>
    <property type="evidence" value="ECO:0007669"/>
    <property type="project" value="InterPro"/>
</dbReference>
<evidence type="ECO:0000313" key="12">
    <source>
        <dbReference type="EMBL" id="KAJ8995376.1"/>
    </source>
</evidence>
<evidence type="ECO:0000256" key="7">
    <source>
        <dbReference type="ARBA" id="ARBA00022833"/>
    </source>
</evidence>
<keyword evidence="3" id="KW-0489">Methyltransferase</keyword>
<dbReference type="PROSITE" id="PS50280">
    <property type="entry name" value="SET"/>
    <property type="match status" value="1"/>
</dbReference>
<accession>A0AAN6F0T1</accession>
<dbReference type="Proteomes" id="UP001161757">
    <property type="component" value="Unassembled WGS sequence"/>
</dbReference>
<dbReference type="Pfam" id="PF05033">
    <property type="entry name" value="Pre-SET"/>
    <property type="match status" value="1"/>
</dbReference>
<dbReference type="PROSITE" id="PS50867">
    <property type="entry name" value="PRE_SET"/>
    <property type="match status" value="1"/>
</dbReference>
<feature type="domain" description="Post-SET" evidence="11">
    <location>
        <begin position="713"/>
        <end position="729"/>
    </location>
</feature>
<dbReference type="InterPro" id="IPR001214">
    <property type="entry name" value="SET_dom"/>
</dbReference>
<gene>
    <name evidence="12" type="ORF">HRR80_000151</name>
</gene>
<evidence type="ECO:0000256" key="1">
    <source>
        <dbReference type="ARBA" id="ARBA00004286"/>
    </source>
</evidence>
<evidence type="ECO:0000259" key="9">
    <source>
        <dbReference type="PROSITE" id="PS50280"/>
    </source>
</evidence>
<keyword evidence="5" id="KW-0949">S-adenosyl-L-methionine</keyword>
<evidence type="ECO:0000259" key="11">
    <source>
        <dbReference type="PROSITE" id="PS50868"/>
    </source>
</evidence>
<evidence type="ECO:0000256" key="8">
    <source>
        <dbReference type="SAM" id="MobiDB-lite"/>
    </source>
</evidence>
<proteinExistence type="predicted"/>
<dbReference type="PANTHER" id="PTHR46223">
    <property type="entry name" value="HISTONE-LYSINE N-METHYLTRANSFERASE SUV39H"/>
    <property type="match status" value="1"/>
</dbReference>
<reference evidence="12" key="1">
    <citation type="submission" date="2023-01" db="EMBL/GenBank/DDBJ databases">
        <title>Exophiala dermititidis isolated from Cystic Fibrosis Patient.</title>
        <authorList>
            <person name="Kurbessoian T."/>
            <person name="Crocker A."/>
            <person name="Murante D."/>
            <person name="Hogan D.A."/>
            <person name="Stajich J.E."/>
        </authorList>
    </citation>
    <scope>NUCLEOTIDE SEQUENCE</scope>
    <source>
        <strain evidence="12">Ex8</strain>
    </source>
</reference>
<keyword evidence="7" id="KW-0862">Zinc</keyword>
<keyword evidence="2" id="KW-0158">Chromosome</keyword>
<dbReference type="SUPFAM" id="SSF82199">
    <property type="entry name" value="SET domain"/>
    <property type="match status" value="1"/>
</dbReference>
<dbReference type="GO" id="GO:0005694">
    <property type="term" value="C:chromosome"/>
    <property type="evidence" value="ECO:0007669"/>
    <property type="project" value="UniProtKB-SubCell"/>
</dbReference>
<evidence type="ECO:0000256" key="6">
    <source>
        <dbReference type="ARBA" id="ARBA00022723"/>
    </source>
</evidence>
<evidence type="ECO:0008006" key="14">
    <source>
        <dbReference type="Google" id="ProtNLM"/>
    </source>
</evidence>
<dbReference type="PROSITE" id="PS50868">
    <property type="entry name" value="POST_SET"/>
    <property type="match status" value="1"/>
</dbReference>
<evidence type="ECO:0000313" key="13">
    <source>
        <dbReference type="Proteomes" id="UP001161757"/>
    </source>
</evidence>
<dbReference type="InterPro" id="IPR007728">
    <property type="entry name" value="Pre-SET_dom"/>
</dbReference>
<protein>
    <recommendedName>
        <fullName evidence="14">Histone-lysine N-methyltransferase SUV39H</fullName>
    </recommendedName>
</protein>
<dbReference type="GO" id="GO:0042054">
    <property type="term" value="F:histone methyltransferase activity"/>
    <property type="evidence" value="ECO:0007669"/>
    <property type="project" value="InterPro"/>
</dbReference>
<feature type="region of interest" description="Disordered" evidence="8">
    <location>
        <begin position="232"/>
        <end position="263"/>
    </location>
</feature>
<keyword evidence="6" id="KW-0479">Metal-binding</keyword>
<evidence type="ECO:0000256" key="2">
    <source>
        <dbReference type="ARBA" id="ARBA00022454"/>
    </source>
</evidence>
<keyword evidence="4" id="KW-0808">Transferase</keyword>
<dbReference type="EMBL" id="JAJGCB010000001">
    <property type="protein sequence ID" value="KAJ8995376.1"/>
    <property type="molecule type" value="Genomic_DNA"/>
</dbReference>
<dbReference type="PANTHER" id="PTHR46223:SF3">
    <property type="entry name" value="HISTONE-LYSINE N-METHYLTRANSFERASE SET-23"/>
    <property type="match status" value="1"/>
</dbReference>
<evidence type="ECO:0000256" key="3">
    <source>
        <dbReference type="ARBA" id="ARBA00022603"/>
    </source>
</evidence>
<feature type="compositionally biased region" description="Polar residues" evidence="8">
    <location>
        <begin position="118"/>
        <end position="128"/>
    </location>
</feature>
<dbReference type="AlphaFoldDB" id="A0AAN6F0T1"/>
<feature type="region of interest" description="Disordered" evidence="8">
    <location>
        <begin position="1"/>
        <end position="217"/>
    </location>
</feature>
<dbReference type="GO" id="GO:0005634">
    <property type="term" value="C:nucleus"/>
    <property type="evidence" value="ECO:0007669"/>
    <property type="project" value="InterPro"/>
</dbReference>
<dbReference type="InterPro" id="IPR003616">
    <property type="entry name" value="Post-SET_dom"/>
</dbReference>
<evidence type="ECO:0000256" key="4">
    <source>
        <dbReference type="ARBA" id="ARBA00022679"/>
    </source>
</evidence>
<feature type="compositionally biased region" description="Basic and acidic residues" evidence="8">
    <location>
        <begin position="185"/>
        <end position="200"/>
    </location>
</feature>
<dbReference type="Pfam" id="PF00856">
    <property type="entry name" value="SET"/>
    <property type="match status" value="1"/>
</dbReference>
<dbReference type="InterPro" id="IPR046341">
    <property type="entry name" value="SET_dom_sf"/>
</dbReference>
<evidence type="ECO:0000259" key="10">
    <source>
        <dbReference type="PROSITE" id="PS50867"/>
    </source>
</evidence>
<dbReference type="Gene3D" id="2.170.270.10">
    <property type="entry name" value="SET domain"/>
    <property type="match status" value="1"/>
</dbReference>